<accession>B7WXS7</accession>
<dbReference type="OrthoDB" id="7554786at2"/>
<evidence type="ECO:0000313" key="1">
    <source>
        <dbReference type="EMBL" id="EED67929.1"/>
    </source>
</evidence>
<dbReference type="eggNOG" id="ENOG502ZBJ1">
    <property type="taxonomic scope" value="Bacteria"/>
</dbReference>
<dbReference type="EMBL" id="AAUJ02000001">
    <property type="protein sequence ID" value="EED67929.1"/>
    <property type="molecule type" value="Genomic_DNA"/>
</dbReference>
<comment type="caution">
    <text evidence="1">The sequence shown here is derived from an EMBL/GenBank/DDBJ whole genome shotgun (WGS) entry which is preliminary data.</text>
</comment>
<reference evidence="1 2" key="1">
    <citation type="journal article" date="2004" name="Appl. Environ. Microbiol.">
        <title>Mineralization of individual congeners of linear alkylbenzenesulfonate by defined pairs of heterotrophic bacteria.</title>
        <authorList>
            <person name="Schleheck D."/>
            <person name="Knepper T.P."/>
            <person name="Fischer K."/>
            <person name="Cook A.M."/>
        </authorList>
    </citation>
    <scope>NUCLEOTIDE SEQUENCE [LARGE SCALE GENOMIC DNA]</scope>
    <source>
        <strain evidence="2">DSM 14576 / KF-1</strain>
    </source>
</reference>
<dbReference type="Pfam" id="PF11363">
    <property type="entry name" value="DUF3164"/>
    <property type="match status" value="1"/>
</dbReference>
<evidence type="ECO:0000313" key="2">
    <source>
        <dbReference type="Proteomes" id="UP000003039"/>
    </source>
</evidence>
<name>B7WXS7_COMTK</name>
<evidence type="ECO:0008006" key="3">
    <source>
        <dbReference type="Google" id="ProtNLM"/>
    </source>
</evidence>
<organism evidence="1 2">
    <name type="scientific">Comamonas testosteroni (strain DSM 14576 / KF-1)</name>
    <name type="common">Pseudomonas testosteroni</name>
    <dbReference type="NCBI Taxonomy" id="399795"/>
    <lineage>
        <taxon>Bacteria</taxon>
        <taxon>Pseudomonadati</taxon>
        <taxon>Pseudomonadota</taxon>
        <taxon>Betaproteobacteria</taxon>
        <taxon>Burkholderiales</taxon>
        <taxon>Comamonadaceae</taxon>
        <taxon>Comamonas</taxon>
    </lineage>
</organism>
<protein>
    <recommendedName>
        <fullName evidence="3">Sulfate transporter</fullName>
    </recommendedName>
</protein>
<proteinExistence type="predicted"/>
<dbReference type="InterPro" id="IPR021505">
    <property type="entry name" value="Phage_B3_Orf6"/>
</dbReference>
<dbReference type="RefSeq" id="WP_003055933.1">
    <property type="nucleotide sequence ID" value="NZ_AAUJ02000001.1"/>
</dbReference>
<dbReference type="Proteomes" id="UP000003039">
    <property type="component" value="Unassembled WGS sequence"/>
</dbReference>
<dbReference type="AlphaFoldDB" id="B7WXS7"/>
<gene>
    <name evidence="1" type="ORF">CtesDRAFT_PD2875</name>
</gene>
<sequence>MTQQNIREAISAEAEVPAGMMRDGQGRLWPMSLVKPIDQARDALVHELVAIAKEENQRLTQAKAKIFGDVAAFVDLSAEQYGVHRGGKKGNITLFTFDGRYKLQIATSESIRFDERLHAAKDLLDQCAAEWTDGSRDEVRIVIQETFRTDKEGNLSVGRILGLRRWDIKDPRWKEAMRAIGDSIQVVGSKQYARFYERVGDTDRYAPIPLDMVAV</sequence>